<protein>
    <submittedName>
        <fullName evidence="1">N-acetyltransferase GCN5</fullName>
    </submittedName>
</protein>
<accession>X4ZH06</accession>
<dbReference type="STRING" id="1268072.PSAB_19440"/>
<dbReference type="KEGG" id="psab:PSAB_19440"/>
<gene>
    <name evidence="1" type="ORF">PSAB_19440</name>
</gene>
<sequence>MLREVEQMFKEYRRFELFTGHKSKKNLYLYGKKGYKIFKSQVINEKLTMMYLEKKEIS</sequence>
<dbReference type="Proteomes" id="UP000019772">
    <property type="component" value="Chromosome"/>
</dbReference>
<dbReference type="EMBL" id="CP004078">
    <property type="protein sequence ID" value="AHV98781.1"/>
    <property type="molecule type" value="Genomic_DNA"/>
</dbReference>
<name>X4ZH06_9BACL</name>
<evidence type="ECO:0000313" key="2">
    <source>
        <dbReference type="Proteomes" id="UP000019772"/>
    </source>
</evidence>
<keyword evidence="2" id="KW-1185">Reference proteome</keyword>
<dbReference type="HOGENOM" id="CLU_2975106_0_0_9"/>
<dbReference type="GO" id="GO:0016740">
    <property type="term" value="F:transferase activity"/>
    <property type="evidence" value="ECO:0007669"/>
    <property type="project" value="UniProtKB-KW"/>
</dbReference>
<organism evidence="1 2">
    <name type="scientific">Paenibacillus sabinae T27</name>
    <dbReference type="NCBI Taxonomy" id="1268072"/>
    <lineage>
        <taxon>Bacteria</taxon>
        <taxon>Bacillati</taxon>
        <taxon>Bacillota</taxon>
        <taxon>Bacilli</taxon>
        <taxon>Bacillales</taxon>
        <taxon>Paenibacillaceae</taxon>
        <taxon>Paenibacillus</taxon>
    </lineage>
</organism>
<dbReference type="PATRIC" id="fig|1268072.3.peg.4021"/>
<dbReference type="AlphaFoldDB" id="X4ZH06"/>
<reference evidence="1 2" key="1">
    <citation type="journal article" date="2014" name="PLoS Genet.">
        <title>Comparative Genomic Analysis of N2-Fixing and Non-N2-Fixing Paenibacillus spp.: Organization, Evolution and Expression of the Nitrogen Fixation Genes.</title>
        <authorList>
            <person name="Xie J.B."/>
            <person name="Du Z."/>
            <person name="Bai L."/>
            <person name="Tian C."/>
            <person name="Zhang Y."/>
            <person name="Xie J.Y."/>
            <person name="Wang T."/>
            <person name="Liu X."/>
            <person name="Chen X."/>
            <person name="Cheng Q."/>
            <person name="Chen S."/>
            <person name="Li J."/>
        </authorList>
    </citation>
    <scope>NUCLEOTIDE SEQUENCE [LARGE SCALE GENOMIC DNA]</scope>
    <source>
        <strain evidence="1 2">T27</strain>
    </source>
</reference>
<evidence type="ECO:0000313" key="1">
    <source>
        <dbReference type="EMBL" id="AHV98781.1"/>
    </source>
</evidence>
<keyword evidence="1" id="KW-0808">Transferase</keyword>
<proteinExistence type="predicted"/>